<sequence length="167" mass="18415">MLNVQEIRELIKLIDESSIDEFDYESNGTKVSMKKQAGEVIQEKTIVSEPAVRQETAAPAPAAAPVQPQEQVKEEPAKNESKEQDAGAFDHEIVSPMVGTFYSSPEPESDAYVKKGDKVNKDTVVCIVEAMKLFNEIEADVSGEIVEILVEDGELVEYGQPLFRVKA</sequence>
<comment type="function">
    <text evidence="8">This protein is a component of the acetyl coenzyme A carboxylase complex; first, biotin carboxylase catalyzes the carboxylation of the carrier protein and then the transcarboxylase transfers the carboxyl group to form malonyl-CoA.</text>
</comment>
<keyword evidence="7 8" id="KW-0092">Biotin</keyword>
<dbReference type="PANTHER" id="PTHR45266">
    <property type="entry name" value="OXALOACETATE DECARBOXYLASE ALPHA CHAIN"/>
    <property type="match status" value="1"/>
</dbReference>
<keyword evidence="4 8" id="KW-0276">Fatty acid metabolism</keyword>
<evidence type="ECO:0000313" key="11">
    <source>
        <dbReference type="EMBL" id="QTM99790.1"/>
    </source>
</evidence>
<dbReference type="EMBL" id="CP046956">
    <property type="protein sequence ID" value="QTM99790.1"/>
    <property type="molecule type" value="Genomic_DNA"/>
</dbReference>
<dbReference type="InterPro" id="IPR001249">
    <property type="entry name" value="AcCoA_biotinCC"/>
</dbReference>
<evidence type="ECO:0000256" key="5">
    <source>
        <dbReference type="ARBA" id="ARBA00023098"/>
    </source>
</evidence>
<dbReference type="Proteomes" id="UP000665043">
    <property type="component" value="Chromosome"/>
</dbReference>
<dbReference type="CDD" id="cd06850">
    <property type="entry name" value="biotinyl_domain"/>
    <property type="match status" value="1"/>
</dbReference>
<keyword evidence="12" id="KW-1185">Reference proteome</keyword>
<evidence type="ECO:0000256" key="8">
    <source>
        <dbReference type="RuleBase" id="RU364072"/>
    </source>
</evidence>
<evidence type="ECO:0000256" key="3">
    <source>
        <dbReference type="ARBA" id="ARBA00022516"/>
    </source>
</evidence>
<keyword evidence="5 8" id="KW-0443">Lipid metabolism</keyword>
<evidence type="ECO:0000256" key="6">
    <source>
        <dbReference type="ARBA" id="ARBA00023160"/>
    </source>
</evidence>
<dbReference type="PANTHER" id="PTHR45266:SF3">
    <property type="entry name" value="OXALOACETATE DECARBOXYLASE ALPHA CHAIN"/>
    <property type="match status" value="1"/>
</dbReference>
<evidence type="ECO:0000313" key="12">
    <source>
        <dbReference type="Proteomes" id="UP000665043"/>
    </source>
</evidence>
<dbReference type="InterPro" id="IPR050709">
    <property type="entry name" value="Biotin_Carboxyl_Carrier/Decarb"/>
</dbReference>
<dbReference type="PROSITE" id="PS50968">
    <property type="entry name" value="BIOTINYL_LIPOYL"/>
    <property type="match status" value="1"/>
</dbReference>
<evidence type="ECO:0000256" key="1">
    <source>
        <dbReference type="ARBA" id="ARBA00005194"/>
    </source>
</evidence>
<dbReference type="InterPro" id="IPR011053">
    <property type="entry name" value="Single_hybrid_motif"/>
</dbReference>
<feature type="compositionally biased region" description="Basic and acidic residues" evidence="9">
    <location>
        <begin position="71"/>
        <end position="89"/>
    </location>
</feature>
<dbReference type="PROSITE" id="PS00188">
    <property type="entry name" value="BIOTIN"/>
    <property type="match status" value="1"/>
</dbReference>
<dbReference type="NCBIfam" id="NF005457">
    <property type="entry name" value="PRK07051.1"/>
    <property type="match status" value="1"/>
</dbReference>
<dbReference type="InterPro" id="IPR001882">
    <property type="entry name" value="Biotin_BS"/>
</dbReference>
<name>A0ABX7VVI4_9BACI</name>
<proteinExistence type="predicted"/>
<reference evidence="11 12" key="1">
    <citation type="submission" date="2019-12" db="EMBL/GenBank/DDBJ databases">
        <title>The whole genome sequencing of a strain isolated from a Mars analog, Dalangtan Playa.</title>
        <authorList>
            <person name="Huang T."/>
        </authorList>
    </citation>
    <scope>NUCLEOTIDE SEQUENCE [LARGE SCALE GENOMIC DNA]</scope>
    <source>
        <strain evidence="11 12">DP4-553-S</strain>
    </source>
</reference>
<dbReference type="PRINTS" id="PR01071">
    <property type="entry name" value="ACOABIOTINCC"/>
</dbReference>
<dbReference type="Gene3D" id="2.40.50.100">
    <property type="match status" value="1"/>
</dbReference>
<accession>A0ABX7VVI4</accession>
<evidence type="ECO:0000256" key="9">
    <source>
        <dbReference type="SAM" id="MobiDB-lite"/>
    </source>
</evidence>
<dbReference type="InterPro" id="IPR000089">
    <property type="entry name" value="Biotin_lipoyl"/>
</dbReference>
<dbReference type="Pfam" id="PF00364">
    <property type="entry name" value="Biotin_lipoyl"/>
    <property type="match status" value="1"/>
</dbReference>
<dbReference type="NCBIfam" id="TIGR00531">
    <property type="entry name" value="BCCP"/>
    <property type="match status" value="1"/>
</dbReference>
<evidence type="ECO:0000259" key="10">
    <source>
        <dbReference type="PROSITE" id="PS50968"/>
    </source>
</evidence>
<comment type="pathway">
    <text evidence="1 8">Lipid metabolism; fatty acid biosynthesis.</text>
</comment>
<dbReference type="RefSeq" id="WP_209364960.1">
    <property type="nucleotide sequence ID" value="NZ_CP046956.1"/>
</dbReference>
<feature type="region of interest" description="Disordered" evidence="9">
    <location>
        <begin position="45"/>
        <end position="89"/>
    </location>
</feature>
<organism evidence="11 12">
    <name type="scientific">Sediminibacillus dalangtanensis</name>
    <dbReference type="NCBI Taxonomy" id="2729421"/>
    <lineage>
        <taxon>Bacteria</taxon>
        <taxon>Bacillati</taxon>
        <taxon>Bacillota</taxon>
        <taxon>Bacilli</taxon>
        <taxon>Bacillales</taxon>
        <taxon>Bacillaceae</taxon>
        <taxon>Sediminibacillus</taxon>
    </lineage>
</organism>
<keyword evidence="3 8" id="KW-0444">Lipid biosynthesis</keyword>
<gene>
    <name evidence="11" type="primary">accB</name>
    <name evidence="11" type="ORF">ERJ70_11070</name>
</gene>
<keyword evidence="6 8" id="KW-0275">Fatty acid biosynthesis</keyword>
<evidence type="ECO:0000256" key="4">
    <source>
        <dbReference type="ARBA" id="ARBA00022832"/>
    </source>
</evidence>
<protein>
    <recommendedName>
        <fullName evidence="2 8">Biotin carboxyl carrier protein of acetyl-CoA carboxylase</fullName>
    </recommendedName>
</protein>
<evidence type="ECO:0000256" key="7">
    <source>
        <dbReference type="ARBA" id="ARBA00023267"/>
    </source>
</evidence>
<evidence type="ECO:0000256" key="2">
    <source>
        <dbReference type="ARBA" id="ARBA00017562"/>
    </source>
</evidence>
<dbReference type="SUPFAM" id="SSF51230">
    <property type="entry name" value="Single hybrid motif"/>
    <property type="match status" value="1"/>
</dbReference>
<feature type="domain" description="Lipoyl-binding" evidence="10">
    <location>
        <begin position="90"/>
        <end position="166"/>
    </location>
</feature>